<feature type="domain" description="PRD" evidence="1">
    <location>
        <begin position="1"/>
        <end position="53"/>
    </location>
</feature>
<name>A0ABD7IVM1_ENTFL</name>
<dbReference type="RefSeq" id="WP_002411931.1">
    <property type="nucleotide sequence ID" value="NZ_CP091901.1"/>
</dbReference>
<reference evidence="2 3" key="1">
    <citation type="submission" date="2018-10" db="EMBL/GenBank/DDBJ databases">
        <title>Genotypes and phenotypes of Enterococci isolated from broiler chickens.</title>
        <authorList>
            <person name="Muhammad A.R."/>
            <person name="Diarra M.S."/>
        </authorList>
    </citation>
    <scope>NUCLEOTIDE SEQUENCE [LARGE SCALE GENOMIC DNA]</scope>
    <source>
        <strain evidence="2 3">LIT2 A36'</strain>
    </source>
</reference>
<dbReference type="PROSITE" id="PS51372">
    <property type="entry name" value="PRD_2"/>
    <property type="match status" value="1"/>
</dbReference>
<dbReference type="SUPFAM" id="SSF63520">
    <property type="entry name" value="PTS-regulatory domain, PRD"/>
    <property type="match status" value="1"/>
</dbReference>
<dbReference type="AlphaFoldDB" id="A0ABD7IVM1"/>
<comment type="caution">
    <text evidence="2">The sequence shown here is derived from an EMBL/GenBank/DDBJ whole genome shotgun (WGS) entry which is preliminary data.</text>
</comment>
<dbReference type="Pfam" id="PF00874">
    <property type="entry name" value="PRD"/>
    <property type="match status" value="1"/>
</dbReference>
<evidence type="ECO:0000313" key="3">
    <source>
        <dbReference type="Proteomes" id="UP000281488"/>
    </source>
</evidence>
<dbReference type="Proteomes" id="UP000281488">
    <property type="component" value="Unassembled WGS sequence"/>
</dbReference>
<dbReference type="InterPro" id="IPR011608">
    <property type="entry name" value="PRD"/>
</dbReference>
<dbReference type="Gene3D" id="1.10.1790.10">
    <property type="entry name" value="PRD domain"/>
    <property type="match status" value="1"/>
</dbReference>
<evidence type="ECO:0000313" key="2">
    <source>
        <dbReference type="EMBL" id="ROX30397.1"/>
    </source>
</evidence>
<evidence type="ECO:0000259" key="1">
    <source>
        <dbReference type="PROSITE" id="PS51372"/>
    </source>
</evidence>
<protein>
    <submittedName>
        <fullName evidence="2">PRD domain-containing protein</fullName>
    </submittedName>
</protein>
<gene>
    <name evidence="2" type="ORF">EGW16_13815</name>
</gene>
<sequence>MENHIKLIYSDAFNLGSKIYEIIAKETGIDLYKSERFYIVLHVKRLGKKSNILRRNSHE</sequence>
<proteinExistence type="predicted"/>
<dbReference type="EMBL" id="RKMZ01000009">
    <property type="protein sequence ID" value="ROX30397.1"/>
    <property type="molecule type" value="Genomic_DNA"/>
</dbReference>
<dbReference type="InterPro" id="IPR036634">
    <property type="entry name" value="PRD_sf"/>
</dbReference>
<organism evidence="2 3">
    <name type="scientific">Enterococcus faecalis</name>
    <name type="common">Streptococcus faecalis</name>
    <dbReference type="NCBI Taxonomy" id="1351"/>
    <lineage>
        <taxon>Bacteria</taxon>
        <taxon>Bacillati</taxon>
        <taxon>Bacillota</taxon>
        <taxon>Bacilli</taxon>
        <taxon>Lactobacillales</taxon>
        <taxon>Enterococcaceae</taxon>
        <taxon>Enterococcus</taxon>
    </lineage>
</organism>
<accession>A0ABD7IVM1</accession>